<feature type="transmembrane region" description="Helical" evidence="6">
    <location>
        <begin position="345"/>
        <end position="362"/>
    </location>
</feature>
<dbReference type="Gene3D" id="1.20.1250.20">
    <property type="entry name" value="MFS general substrate transporter like domains"/>
    <property type="match status" value="2"/>
</dbReference>
<dbReference type="GO" id="GO:0005886">
    <property type="term" value="C:plasma membrane"/>
    <property type="evidence" value="ECO:0007669"/>
    <property type="project" value="UniProtKB-SubCell"/>
</dbReference>
<feature type="transmembrane region" description="Helical" evidence="6">
    <location>
        <begin position="266"/>
        <end position="284"/>
    </location>
</feature>
<feature type="transmembrane region" description="Helical" evidence="6">
    <location>
        <begin position="291"/>
        <end position="309"/>
    </location>
</feature>
<dbReference type="PANTHER" id="PTHR23526">
    <property type="entry name" value="INTEGRAL MEMBRANE TRANSPORT PROTEIN-RELATED"/>
    <property type="match status" value="1"/>
</dbReference>
<name>A0A917G6W5_9BACL</name>
<sequence>MARNRIFFPKLKLQLGEHAWHNFRYDVGASVIFSFFNVVFNQFYIPMAIQQGASHIQVGFLAAAPAIGLLFSPLWAAWIERTSPKPFMIIPNLIARSLIILPAFFGTPVIYVTVALFFHLLMGVQAPAYASLITRLYPPEHRGKLMGNARVLMGLLMIPTAFAIGSWTDASGPTGPLLFAAATGIISILVFSRVKESEAIPARPIATKRASWREQWNLVKQNRELAVFLLATTLSGFGNILASPLYQIIQVDRLQLSNVEIGMARVAYFSCLLISYFIVGWVIDRFSAKHTLVYGIIAFSIVPLLYGVFGNYPAVLIGSGIQGIGDAIWDIGILAYVFRLAPGREAVVFGLHLMLFGIRGSIGPLMSTSLAESVSMSVLLTGASLFGWAGVLVFVLLSLKERQHNKGLGA</sequence>
<comment type="subcellular location">
    <subcellularLocation>
        <location evidence="1">Cell membrane</location>
        <topology evidence="1">Multi-pass membrane protein</topology>
    </subcellularLocation>
</comment>
<feature type="transmembrane region" description="Helical" evidence="6">
    <location>
        <begin position="225"/>
        <end position="246"/>
    </location>
</feature>
<dbReference type="InterPro" id="IPR036259">
    <property type="entry name" value="MFS_trans_sf"/>
</dbReference>
<feature type="transmembrane region" description="Helical" evidence="6">
    <location>
        <begin position="177"/>
        <end position="194"/>
    </location>
</feature>
<feature type="transmembrane region" description="Helical" evidence="6">
    <location>
        <begin position="145"/>
        <end position="165"/>
    </location>
</feature>
<protein>
    <submittedName>
        <fullName evidence="8">Nitrate transporter</fullName>
    </submittedName>
</protein>
<evidence type="ECO:0000256" key="6">
    <source>
        <dbReference type="SAM" id="Phobius"/>
    </source>
</evidence>
<dbReference type="InterPro" id="IPR052528">
    <property type="entry name" value="Sugar_transport-like"/>
</dbReference>
<feature type="transmembrane region" description="Helical" evidence="6">
    <location>
        <begin position="315"/>
        <end position="338"/>
    </location>
</feature>
<dbReference type="GO" id="GO:0022857">
    <property type="term" value="F:transmembrane transporter activity"/>
    <property type="evidence" value="ECO:0007669"/>
    <property type="project" value="InterPro"/>
</dbReference>
<dbReference type="InterPro" id="IPR011701">
    <property type="entry name" value="MFS"/>
</dbReference>
<dbReference type="Pfam" id="PF07690">
    <property type="entry name" value="MFS_1"/>
    <property type="match status" value="1"/>
</dbReference>
<dbReference type="SUPFAM" id="SSF103473">
    <property type="entry name" value="MFS general substrate transporter"/>
    <property type="match status" value="1"/>
</dbReference>
<organism evidence="8 9">
    <name type="scientific">Paenibacillus abyssi</name>
    <dbReference type="NCBI Taxonomy" id="1340531"/>
    <lineage>
        <taxon>Bacteria</taxon>
        <taxon>Bacillati</taxon>
        <taxon>Bacillota</taxon>
        <taxon>Bacilli</taxon>
        <taxon>Bacillales</taxon>
        <taxon>Paenibacillaceae</taxon>
        <taxon>Paenibacillus</taxon>
    </lineage>
</organism>
<evidence type="ECO:0000313" key="8">
    <source>
        <dbReference type="EMBL" id="GGG26141.1"/>
    </source>
</evidence>
<keyword evidence="5 6" id="KW-0472">Membrane</keyword>
<feature type="transmembrane region" description="Helical" evidence="6">
    <location>
        <begin position="99"/>
        <end position="124"/>
    </location>
</feature>
<comment type="caution">
    <text evidence="8">The sequence shown here is derived from an EMBL/GenBank/DDBJ whole genome shotgun (WGS) entry which is preliminary data.</text>
</comment>
<dbReference type="EMBL" id="BMGR01000025">
    <property type="protein sequence ID" value="GGG26141.1"/>
    <property type="molecule type" value="Genomic_DNA"/>
</dbReference>
<reference evidence="8" key="2">
    <citation type="submission" date="2020-09" db="EMBL/GenBank/DDBJ databases">
        <authorList>
            <person name="Sun Q."/>
            <person name="Zhou Y."/>
        </authorList>
    </citation>
    <scope>NUCLEOTIDE SEQUENCE</scope>
    <source>
        <strain evidence="8">CGMCC 1.12987</strain>
    </source>
</reference>
<feature type="transmembrane region" description="Helical" evidence="6">
    <location>
        <begin position="58"/>
        <end position="79"/>
    </location>
</feature>
<dbReference type="PANTHER" id="PTHR23526:SF2">
    <property type="entry name" value="MAJOR FACILITATOR SUPERFAMILY (MFS) PROFILE DOMAIN-CONTAINING PROTEIN"/>
    <property type="match status" value="1"/>
</dbReference>
<proteinExistence type="predicted"/>
<dbReference type="RefSeq" id="WP_188533648.1">
    <property type="nucleotide sequence ID" value="NZ_BMGR01000025.1"/>
</dbReference>
<dbReference type="AlphaFoldDB" id="A0A917G6W5"/>
<evidence type="ECO:0000256" key="1">
    <source>
        <dbReference type="ARBA" id="ARBA00004651"/>
    </source>
</evidence>
<dbReference type="PROSITE" id="PS50850">
    <property type="entry name" value="MFS"/>
    <property type="match status" value="1"/>
</dbReference>
<feature type="transmembrane region" description="Helical" evidence="6">
    <location>
        <begin position="374"/>
        <end position="397"/>
    </location>
</feature>
<feature type="transmembrane region" description="Helical" evidence="6">
    <location>
        <begin position="27"/>
        <end position="46"/>
    </location>
</feature>
<evidence type="ECO:0000259" key="7">
    <source>
        <dbReference type="PROSITE" id="PS50850"/>
    </source>
</evidence>
<accession>A0A917G6W5</accession>
<gene>
    <name evidence="8" type="primary">nasA</name>
    <name evidence="8" type="ORF">GCM10010916_48170</name>
</gene>
<keyword evidence="3 6" id="KW-0812">Transmembrane</keyword>
<evidence type="ECO:0000256" key="2">
    <source>
        <dbReference type="ARBA" id="ARBA00022448"/>
    </source>
</evidence>
<evidence type="ECO:0000256" key="4">
    <source>
        <dbReference type="ARBA" id="ARBA00022989"/>
    </source>
</evidence>
<keyword evidence="2" id="KW-0813">Transport</keyword>
<evidence type="ECO:0000313" key="9">
    <source>
        <dbReference type="Proteomes" id="UP000644756"/>
    </source>
</evidence>
<feature type="domain" description="Major facilitator superfamily (MFS) profile" evidence="7">
    <location>
        <begin position="224"/>
        <end position="410"/>
    </location>
</feature>
<evidence type="ECO:0000256" key="3">
    <source>
        <dbReference type="ARBA" id="ARBA00022692"/>
    </source>
</evidence>
<dbReference type="Proteomes" id="UP000644756">
    <property type="component" value="Unassembled WGS sequence"/>
</dbReference>
<keyword evidence="4 6" id="KW-1133">Transmembrane helix</keyword>
<keyword evidence="9" id="KW-1185">Reference proteome</keyword>
<reference evidence="8" key="1">
    <citation type="journal article" date="2014" name="Int. J. Syst. Evol. Microbiol.">
        <title>Complete genome sequence of Corynebacterium casei LMG S-19264T (=DSM 44701T), isolated from a smear-ripened cheese.</title>
        <authorList>
            <consortium name="US DOE Joint Genome Institute (JGI-PGF)"/>
            <person name="Walter F."/>
            <person name="Albersmeier A."/>
            <person name="Kalinowski J."/>
            <person name="Ruckert C."/>
        </authorList>
    </citation>
    <scope>NUCLEOTIDE SEQUENCE</scope>
    <source>
        <strain evidence="8">CGMCC 1.12987</strain>
    </source>
</reference>
<dbReference type="InterPro" id="IPR020846">
    <property type="entry name" value="MFS_dom"/>
</dbReference>
<evidence type="ECO:0000256" key="5">
    <source>
        <dbReference type="ARBA" id="ARBA00023136"/>
    </source>
</evidence>